<evidence type="ECO:0000313" key="2">
    <source>
        <dbReference type="EMBL" id="CAL6005808.1"/>
    </source>
</evidence>
<organism evidence="1">
    <name type="scientific">Hexamita inflata</name>
    <dbReference type="NCBI Taxonomy" id="28002"/>
    <lineage>
        <taxon>Eukaryota</taxon>
        <taxon>Metamonada</taxon>
        <taxon>Diplomonadida</taxon>
        <taxon>Hexamitidae</taxon>
        <taxon>Hexamitinae</taxon>
        <taxon>Hexamita</taxon>
    </lineage>
</organism>
<reference evidence="1" key="1">
    <citation type="submission" date="2023-06" db="EMBL/GenBank/DDBJ databases">
        <authorList>
            <person name="Kurt Z."/>
        </authorList>
    </citation>
    <scope>NUCLEOTIDE SEQUENCE</scope>
</reference>
<evidence type="ECO:0000313" key="1">
    <source>
        <dbReference type="EMBL" id="CAI9932471.1"/>
    </source>
</evidence>
<dbReference type="EMBL" id="CAXDID020000052">
    <property type="protein sequence ID" value="CAL6005808.1"/>
    <property type="molecule type" value="Genomic_DNA"/>
</dbReference>
<dbReference type="AlphaFoldDB" id="A0AA86TXW0"/>
<protein>
    <submittedName>
        <fullName evidence="2">Hypothetical_protein</fullName>
    </submittedName>
</protein>
<name>A0AA86TXW0_9EUKA</name>
<keyword evidence="3" id="KW-1185">Reference proteome</keyword>
<proteinExistence type="predicted"/>
<sequence>MNTARKRDVYKLLAPPKLLKQIQKQLKLLQRNHEDLQFLGKHRNQFIQAKLEPRRTRETWTYVVMKSLTQSKLKIDFSNLSLEYYQVLKQMWLSCQVVQMQLTDRGWYWYCV</sequence>
<comment type="caution">
    <text evidence="1">The sequence shown here is derived from an EMBL/GenBank/DDBJ whole genome shotgun (WGS) entry which is preliminary data.</text>
</comment>
<evidence type="ECO:0000313" key="3">
    <source>
        <dbReference type="Proteomes" id="UP001642409"/>
    </source>
</evidence>
<accession>A0AA86TXW0</accession>
<reference evidence="2 3" key="2">
    <citation type="submission" date="2024-07" db="EMBL/GenBank/DDBJ databases">
        <authorList>
            <person name="Akdeniz Z."/>
        </authorList>
    </citation>
    <scope>NUCLEOTIDE SEQUENCE [LARGE SCALE GENOMIC DNA]</scope>
</reference>
<gene>
    <name evidence="2" type="ORF">HINF_LOCUS19734</name>
    <name evidence="1" type="ORF">HINF_LOCUS20116</name>
</gene>
<dbReference type="Proteomes" id="UP001642409">
    <property type="component" value="Unassembled WGS sequence"/>
</dbReference>
<dbReference type="EMBL" id="CATOUU010000517">
    <property type="protein sequence ID" value="CAI9932471.1"/>
    <property type="molecule type" value="Genomic_DNA"/>
</dbReference>